<evidence type="ECO:0000256" key="1">
    <source>
        <dbReference type="SAM" id="MobiDB-lite"/>
    </source>
</evidence>
<sequence>MRDAVKNNPTEHVHDFIQPPLPPLESVQPRHSRGLESVQRHHAHWAARTLTKEVYFHHVSPFSSIGIDYECYIVPNSTAETSSCSNGQSCANVTSCRKICSSPLSNTNATTWISMETQQQPQFYPRVYFCKLVGSVAVAPLLLIL</sequence>
<evidence type="ECO:0000313" key="3">
    <source>
        <dbReference type="Proteomes" id="UP001369086"/>
    </source>
</evidence>
<keyword evidence="3" id="KW-1185">Reference proteome</keyword>
<proteinExistence type="predicted"/>
<comment type="caution">
    <text evidence="2">The sequence shown here is derived from an EMBL/GenBank/DDBJ whole genome shotgun (WGS) entry which is preliminary data.</text>
</comment>
<dbReference type="EMBL" id="JAHFZB010000002">
    <property type="protein sequence ID" value="KAK6492413.1"/>
    <property type="molecule type" value="Genomic_DNA"/>
</dbReference>
<reference evidence="2 3" key="1">
    <citation type="submission" date="2021-05" db="EMBL/GenBank/DDBJ databases">
        <authorList>
            <person name="Zahm M."/>
            <person name="Klopp C."/>
            <person name="Cabau C."/>
            <person name="Kuhl H."/>
            <person name="Suciu R."/>
            <person name="Ciorpac M."/>
            <person name="Holostenco D."/>
            <person name="Gessner J."/>
            <person name="Wuertz S."/>
            <person name="Hohne C."/>
            <person name="Stock M."/>
            <person name="Gislard M."/>
            <person name="Lluch J."/>
            <person name="Milhes M."/>
            <person name="Lampietro C."/>
            <person name="Lopez Roques C."/>
            <person name="Donnadieu C."/>
            <person name="Du K."/>
            <person name="Schartl M."/>
            <person name="Guiguen Y."/>
        </authorList>
    </citation>
    <scope>NUCLEOTIDE SEQUENCE [LARGE SCALE GENOMIC DNA]</scope>
    <source>
        <strain evidence="2">Hh-F2</strain>
        <tissue evidence="2">Blood</tissue>
    </source>
</reference>
<protein>
    <submittedName>
        <fullName evidence="2">Uncharacterized protein</fullName>
    </submittedName>
</protein>
<feature type="region of interest" description="Disordered" evidence="1">
    <location>
        <begin position="1"/>
        <end position="23"/>
    </location>
</feature>
<dbReference type="Proteomes" id="UP001369086">
    <property type="component" value="Unassembled WGS sequence"/>
</dbReference>
<accession>A0ABR1A5P6</accession>
<evidence type="ECO:0000313" key="2">
    <source>
        <dbReference type="EMBL" id="KAK6492413.1"/>
    </source>
</evidence>
<name>A0ABR1A5P6_HUSHU</name>
<organism evidence="2 3">
    <name type="scientific">Huso huso</name>
    <name type="common">Beluga</name>
    <name type="synonym">Acipenser huso</name>
    <dbReference type="NCBI Taxonomy" id="61971"/>
    <lineage>
        <taxon>Eukaryota</taxon>
        <taxon>Metazoa</taxon>
        <taxon>Chordata</taxon>
        <taxon>Craniata</taxon>
        <taxon>Vertebrata</taxon>
        <taxon>Euteleostomi</taxon>
        <taxon>Actinopterygii</taxon>
        <taxon>Chondrostei</taxon>
        <taxon>Acipenseriformes</taxon>
        <taxon>Acipenseridae</taxon>
        <taxon>Huso</taxon>
    </lineage>
</organism>
<gene>
    <name evidence="2" type="ORF">HHUSO_G1754</name>
</gene>
<feature type="compositionally biased region" description="Basic and acidic residues" evidence="1">
    <location>
        <begin position="1"/>
        <end position="15"/>
    </location>
</feature>